<keyword evidence="3 9" id="KW-0328">Glycosyltransferase</keyword>
<feature type="binding site" evidence="9">
    <location>
        <begin position="108"/>
        <end position="116"/>
    </location>
    <ligand>
        <name>5-phospho-alpha-D-ribose 1-diphosphate</name>
        <dbReference type="ChEBI" id="CHEBI:58017"/>
    </ligand>
</feature>
<evidence type="ECO:0000256" key="8">
    <source>
        <dbReference type="ARBA" id="ARBA00061188"/>
    </source>
</evidence>
<dbReference type="Gene3D" id="3.40.1030.10">
    <property type="entry name" value="Nucleoside phosphorylase/phosphoribosyltransferase catalytic domain"/>
    <property type="match status" value="1"/>
</dbReference>
<dbReference type="GO" id="GO:0005829">
    <property type="term" value="C:cytosol"/>
    <property type="evidence" value="ECO:0007669"/>
    <property type="project" value="TreeGrafter"/>
</dbReference>
<dbReference type="Pfam" id="PF02885">
    <property type="entry name" value="Glycos_trans_3N"/>
    <property type="match status" value="1"/>
</dbReference>
<dbReference type="Pfam" id="PF00591">
    <property type="entry name" value="Glycos_transf_3"/>
    <property type="match status" value="1"/>
</dbReference>
<evidence type="ECO:0000256" key="9">
    <source>
        <dbReference type="HAMAP-Rule" id="MF_00211"/>
    </source>
</evidence>
<dbReference type="SUPFAM" id="SSF47648">
    <property type="entry name" value="Nucleoside phosphorylase/phosphoribosyltransferase N-terminal domain"/>
    <property type="match status" value="1"/>
</dbReference>
<evidence type="ECO:0000256" key="1">
    <source>
        <dbReference type="ARBA" id="ARBA00004907"/>
    </source>
</evidence>
<feature type="binding site" evidence="9">
    <location>
        <position position="88"/>
    </location>
    <ligand>
        <name>5-phospho-alpha-D-ribose 1-diphosphate</name>
        <dbReference type="ChEBI" id="CHEBI:58017"/>
    </ligand>
</feature>
<feature type="binding site" evidence="9">
    <location>
        <position position="226"/>
    </location>
    <ligand>
        <name>Mg(2+)</name>
        <dbReference type="ChEBI" id="CHEBI:18420"/>
        <label>2</label>
    </ligand>
</feature>
<keyword evidence="13" id="KW-1185">Reference proteome</keyword>
<keyword evidence="4 9" id="KW-0808">Transferase</keyword>
<dbReference type="AlphaFoldDB" id="A0A917NBJ4"/>
<evidence type="ECO:0000313" key="13">
    <source>
        <dbReference type="Proteomes" id="UP000630149"/>
    </source>
</evidence>
<sequence length="340" mass="37135">MNIKHIFEQLIEGENLDTPQMQSIMKQCMDGELSDAQLAAFLALMRMKGETVEELTAAALIMKEFAHTLSLGNDLVDIVGTGGDGRNTFNISTISSFVAAAAGANVAKHGNRSVSSQSGSADLLTEAGFSIELSDKALEECFKQCGIVFLFGPRFHQGLRHAREARGALKIRTLFNLLGPLLNPAEVKKQVVGVYAKSWLRPIATVLANLGSEHTMVIHSRDGLDEISIAEVTDVVEYKQGQFIEWSIDPKRYHLDHAHLDDILVHSPLESLNLAEQVFSGEKGPARDIVLLNSAAVLYCADLCTHFEEGIQLAKEAIDSGKAKARFNALKEHTNRNLNG</sequence>
<feature type="binding site" evidence="9">
    <location>
        <position position="80"/>
    </location>
    <ligand>
        <name>5-phospho-alpha-D-ribose 1-diphosphate</name>
        <dbReference type="ChEBI" id="CHEBI:58017"/>
    </ligand>
</feature>
<dbReference type="GO" id="GO:0004048">
    <property type="term" value="F:anthranilate phosphoribosyltransferase activity"/>
    <property type="evidence" value="ECO:0007669"/>
    <property type="project" value="UniProtKB-UniRule"/>
</dbReference>
<evidence type="ECO:0000259" key="11">
    <source>
        <dbReference type="Pfam" id="PF02885"/>
    </source>
</evidence>
<evidence type="ECO:0000256" key="2">
    <source>
        <dbReference type="ARBA" id="ARBA00022605"/>
    </source>
</evidence>
<evidence type="ECO:0000256" key="4">
    <source>
        <dbReference type="ARBA" id="ARBA00022679"/>
    </source>
</evidence>
<reference evidence="12" key="2">
    <citation type="submission" date="2020-09" db="EMBL/GenBank/DDBJ databases">
        <authorList>
            <person name="Sun Q."/>
            <person name="Ohkuma M."/>
        </authorList>
    </citation>
    <scope>NUCLEOTIDE SEQUENCE</scope>
    <source>
        <strain evidence="12">JCM 13919</strain>
    </source>
</reference>
<dbReference type="Gene3D" id="1.20.970.10">
    <property type="entry name" value="Transferase, Pyrimidine Nucleoside Phosphorylase, Chain C"/>
    <property type="match status" value="1"/>
</dbReference>
<feature type="domain" description="Glycosyl transferase family 3 N-terminal" evidence="11">
    <location>
        <begin position="4"/>
        <end position="66"/>
    </location>
</feature>
<protein>
    <recommendedName>
        <fullName evidence="9">Anthranilate phosphoribosyltransferase</fullName>
        <ecNumber evidence="9">2.4.2.18</ecNumber>
    </recommendedName>
</protein>
<dbReference type="InterPro" id="IPR017459">
    <property type="entry name" value="Glycosyl_Trfase_fam3_N_dom"/>
</dbReference>
<feature type="binding site" evidence="9">
    <location>
        <position position="226"/>
    </location>
    <ligand>
        <name>Mg(2+)</name>
        <dbReference type="ChEBI" id="CHEBI:18420"/>
        <label>1</label>
    </ligand>
</feature>
<dbReference type="InterPro" id="IPR036320">
    <property type="entry name" value="Glycosyl_Trfase_fam3_N_dom_sf"/>
</dbReference>
<evidence type="ECO:0000256" key="6">
    <source>
        <dbReference type="ARBA" id="ARBA00023141"/>
    </source>
</evidence>
<dbReference type="FunFam" id="3.40.1030.10:FF:000002">
    <property type="entry name" value="Anthranilate phosphoribosyltransferase"/>
    <property type="match status" value="1"/>
</dbReference>
<dbReference type="PANTHER" id="PTHR43285">
    <property type="entry name" value="ANTHRANILATE PHOSPHORIBOSYLTRANSFERASE"/>
    <property type="match status" value="1"/>
</dbReference>
<dbReference type="InterPro" id="IPR035902">
    <property type="entry name" value="Nuc_phospho_transferase"/>
</dbReference>
<feature type="binding site" evidence="9">
    <location>
        <position position="80"/>
    </location>
    <ligand>
        <name>anthranilate</name>
        <dbReference type="ChEBI" id="CHEBI:16567"/>
        <label>1</label>
    </ligand>
</feature>
<comment type="similarity">
    <text evidence="9">Belongs to the anthranilate phosphoribosyltransferase family.</text>
</comment>
<dbReference type="GO" id="GO:0000162">
    <property type="term" value="P:L-tryptophan biosynthetic process"/>
    <property type="evidence" value="ECO:0007669"/>
    <property type="project" value="UniProtKB-UniRule"/>
</dbReference>
<dbReference type="HAMAP" id="MF_00211">
    <property type="entry name" value="TrpD"/>
    <property type="match status" value="1"/>
</dbReference>
<name>A0A917NBJ4_9GAMM</name>
<comment type="caution">
    <text evidence="9">Lacks conserved residue(s) required for the propagation of feature annotation.</text>
</comment>
<feature type="binding site" evidence="9">
    <location>
        <position position="225"/>
    </location>
    <ligand>
        <name>Mg(2+)</name>
        <dbReference type="ChEBI" id="CHEBI:18420"/>
        <label>2</label>
    </ligand>
</feature>
<gene>
    <name evidence="9 12" type="primary">trpD</name>
    <name evidence="12" type="ORF">GCM10007966_06860</name>
</gene>
<accession>A0A917NBJ4</accession>
<organism evidence="12 13">
    <name type="scientific">Legionella impletisoli</name>
    <dbReference type="NCBI Taxonomy" id="343510"/>
    <lineage>
        <taxon>Bacteria</taxon>
        <taxon>Pseudomonadati</taxon>
        <taxon>Pseudomonadota</taxon>
        <taxon>Gammaproteobacteria</taxon>
        <taxon>Legionellales</taxon>
        <taxon>Legionellaceae</taxon>
        <taxon>Legionella</taxon>
    </lineage>
</organism>
<comment type="cofactor">
    <cofactor evidence="9">
        <name>Mg(2+)</name>
        <dbReference type="ChEBI" id="CHEBI:18420"/>
    </cofactor>
    <text evidence="9">Binds 2 magnesium ions per monomer.</text>
</comment>
<evidence type="ECO:0000256" key="3">
    <source>
        <dbReference type="ARBA" id="ARBA00022676"/>
    </source>
</evidence>
<feature type="binding site" evidence="9">
    <location>
        <position position="166"/>
    </location>
    <ligand>
        <name>anthranilate</name>
        <dbReference type="ChEBI" id="CHEBI:16567"/>
        <label>2</label>
    </ligand>
</feature>
<dbReference type="RefSeq" id="WP_131775801.1">
    <property type="nucleotide sequence ID" value="NZ_BMOB01000002.1"/>
</dbReference>
<keyword evidence="9" id="KW-0479">Metal-binding</keyword>
<feature type="binding site" evidence="9">
    <location>
        <begin position="83"/>
        <end position="84"/>
    </location>
    <ligand>
        <name>5-phospho-alpha-D-ribose 1-diphosphate</name>
        <dbReference type="ChEBI" id="CHEBI:58017"/>
    </ligand>
</feature>
<dbReference type="InterPro" id="IPR000312">
    <property type="entry name" value="Glycosyl_Trfase_fam3"/>
</dbReference>
<dbReference type="PANTHER" id="PTHR43285:SF2">
    <property type="entry name" value="ANTHRANILATE PHOSPHORIBOSYLTRANSFERASE"/>
    <property type="match status" value="1"/>
</dbReference>
<dbReference type="InterPro" id="IPR005940">
    <property type="entry name" value="Anthranilate_Pribosyl_Tfrase"/>
</dbReference>
<comment type="catalytic activity">
    <reaction evidence="7 9">
        <text>N-(5-phospho-beta-D-ribosyl)anthranilate + diphosphate = 5-phospho-alpha-D-ribose 1-diphosphate + anthranilate</text>
        <dbReference type="Rhea" id="RHEA:11768"/>
        <dbReference type="ChEBI" id="CHEBI:16567"/>
        <dbReference type="ChEBI" id="CHEBI:18277"/>
        <dbReference type="ChEBI" id="CHEBI:33019"/>
        <dbReference type="ChEBI" id="CHEBI:58017"/>
        <dbReference type="EC" id="2.4.2.18"/>
    </reaction>
</comment>
<comment type="caution">
    <text evidence="12">The sequence shown here is derived from an EMBL/GenBank/DDBJ whole genome shotgun (WGS) entry which is preliminary data.</text>
</comment>
<evidence type="ECO:0000256" key="7">
    <source>
        <dbReference type="ARBA" id="ARBA00052328"/>
    </source>
</evidence>
<feature type="domain" description="Glycosyl transferase family 3" evidence="10">
    <location>
        <begin position="73"/>
        <end position="323"/>
    </location>
</feature>
<keyword evidence="2 9" id="KW-0028">Amino-acid biosynthesis</keyword>
<feature type="binding site" evidence="9">
    <location>
        <begin position="90"/>
        <end position="93"/>
    </location>
    <ligand>
        <name>5-phospho-alpha-D-ribose 1-diphosphate</name>
        <dbReference type="ChEBI" id="CHEBI:58017"/>
    </ligand>
</feature>
<comment type="subunit">
    <text evidence="9">Homodimer.</text>
</comment>
<feature type="binding site" evidence="9">
    <location>
        <position position="120"/>
    </location>
    <ligand>
        <name>5-phospho-alpha-D-ribose 1-diphosphate</name>
        <dbReference type="ChEBI" id="CHEBI:58017"/>
    </ligand>
</feature>
<proteinExistence type="inferred from homology"/>
<dbReference type="SUPFAM" id="SSF52418">
    <property type="entry name" value="Nucleoside phosphorylase/phosphoribosyltransferase catalytic domain"/>
    <property type="match status" value="1"/>
</dbReference>
<evidence type="ECO:0000313" key="12">
    <source>
        <dbReference type="EMBL" id="GGI81010.1"/>
    </source>
</evidence>
<dbReference type="NCBIfam" id="TIGR01245">
    <property type="entry name" value="trpD"/>
    <property type="match status" value="1"/>
</dbReference>
<keyword evidence="5 9" id="KW-0822">Tryptophan biosynthesis</keyword>
<feature type="binding site" evidence="9">
    <location>
        <position position="111"/>
    </location>
    <ligand>
        <name>anthranilate</name>
        <dbReference type="ChEBI" id="CHEBI:16567"/>
        <label>1</label>
    </ligand>
</feature>
<comment type="similarity">
    <text evidence="8">In the C-terminal section; belongs to the anthranilate phosphoribosyltransferase family.</text>
</comment>
<dbReference type="GO" id="GO:0000287">
    <property type="term" value="F:magnesium ion binding"/>
    <property type="evidence" value="ECO:0007669"/>
    <property type="project" value="UniProtKB-UniRule"/>
</dbReference>
<keyword evidence="9" id="KW-0460">Magnesium</keyword>
<comment type="pathway">
    <text evidence="1 9">Amino-acid biosynthesis; L-tryptophan biosynthesis; L-tryptophan from chorismate: step 2/5.</text>
</comment>
<dbReference type="OrthoDB" id="9806430at2"/>
<dbReference type="EC" id="2.4.2.18" evidence="9"/>
<evidence type="ECO:0000259" key="10">
    <source>
        <dbReference type="Pfam" id="PF00591"/>
    </source>
</evidence>
<keyword evidence="6 9" id="KW-0057">Aromatic amino acid biosynthesis</keyword>
<reference evidence="12" key="1">
    <citation type="journal article" date="2014" name="Int. J. Syst. Evol. Microbiol.">
        <title>Complete genome sequence of Corynebacterium casei LMG S-19264T (=DSM 44701T), isolated from a smear-ripened cheese.</title>
        <authorList>
            <consortium name="US DOE Joint Genome Institute (JGI-PGF)"/>
            <person name="Walter F."/>
            <person name="Albersmeier A."/>
            <person name="Kalinowski J."/>
            <person name="Ruckert C."/>
        </authorList>
    </citation>
    <scope>NUCLEOTIDE SEQUENCE</scope>
    <source>
        <strain evidence="12">JCM 13919</strain>
    </source>
</reference>
<evidence type="ECO:0000256" key="5">
    <source>
        <dbReference type="ARBA" id="ARBA00022822"/>
    </source>
</evidence>
<feature type="binding site" evidence="9">
    <location>
        <position position="92"/>
    </location>
    <ligand>
        <name>Mg(2+)</name>
        <dbReference type="ChEBI" id="CHEBI:18420"/>
        <label>1</label>
    </ligand>
</feature>
<dbReference type="EMBL" id="BMOB01000002">
    <property type="protein sequence ID" value="GGI81010.1"/>
    <property type="molecule type" value="Genomic_DNA"/>
</dbReference>
<comment type="function">
    <text evidence="9">Catalyzes the transfer of the phosphoribosyl group of 5-phosphorylribose-1-pyrophosphate (PRPP) to anthranilate to yield N-(5'-phosphoribosyl)-anthranilate (PRA).</text>
</comment>
<dbReference type="Proteomes" id="UP000630149">
    <property type="component" value="Unassembled WGS sequence"/>
</dbReference>